<accession>A0A4R5AEQ2</accession>
<dbReference type="PROSITE" id="PS51257">
    <property type="entry name" value="PROKAR_LIPOPROTEIN"/>
    <property type="match status" value="1"/>
</dbReference>
<comment type="caution">
    <text evidence="3">The sequence shown here is derived from an EMBL/GenBank/DDBJ whole genome shotgun (WGS) entry which is preliminary data.</text>
</comment>
<dbReference type="InterPro" id="IPR053147">
    <property type="entry name" value="Hsp_HslJ-like"/>
</dbReference>
<dbReference type="PANTHER" id="PTHR35535">
    <property type="entry name" value="HEAT SHOCK PROTEIN HSLJ"/>
    <property type="match status" value="1"/>
</dbReference>
<dbReference type="Proteomes" id="UP000295217">
    <property type="component" value="Unassembled WGS sequence"/>
</dbReference>
<sequence length="166" mass="16594">MVMRRLGTLAAVAGIALLAACGGNDSGDDTTAVPGDSGSDGSTEPAVPIVGSRWVLEELQATGATVAGPSDPEAYFEIDENGDVTGSTGCNGFSGSAEVGDSSITFQPLISTRRGCSGDLGQIDNSMLQVLSGEVTVEASGDTLTLTNADGNSLTMVMSDAPSTDL</sequence>
<dbReference type="Pfam" id="PF03724">
    <property type="entry name" value="META"/>
    <property type="match status" value="1"/>
</dbReference>
<dbReference type="InterPro" id="IPR038670">
    <property type="entry name" value="HslJ-like_sf"/>
</dbReference>
<gene>
    <name evidence="3" type="ORF">E1262_10160</name>
</gene>
<keyword evidence="1" id="KW-0732">Signal</keyword>
<evidence type="ECO:0000256" key="1">
    <source>
        <dbReference type="SAM" id="SignalP"/>
    </source>
</evidence>
<dbReference type="PANTHER" id="PTHR35535:SF1">
    <property type="entry name" value="HEAT SHOCK PROTEIN HSLJ"/>
    <property type="match status" value="1"/>
</dbReference>
<reference evidence="3 4" key="1">
    <citation type="submission" date="2019-02" db="EMBL/GenBank/DDBJ databases">
        <title>Draft genome sequences of novel Actinobacteria.</title>
        <authorList>
            <person name="Sahin N."/>
            <person name="Ay H."/>
            <person name="Saygin H."/>
        </authorList>
    </citation>
    <scope>NUCLEOTIDE SEQUENCE [LARGE SCALE GENOMIC DNA]</scope>
    <source>
        <strain evidence="3 4">8K307</strain>
    </source>
</reference>
<evidence type="ECO:0000313" key="4">
    <source>
        <dbReference type="Proteomes" id="UP000295217"/>
    </source>
</evidence>
<organism evidence="3 4">
    <name type="scientific">Jiangella aurantiaca</name>
    <dbReference type="NCBI Taxonomy" id="2530373"/>
    <lineage>
        <taxon>Bacteria</taxon>
        <taxon>Bacillati</taxon>
        <taxon>Actinomycetota</taxon>
        <taxon>Actinomycetes</taxon>
        <taxon>Jiangellales</taxon>
        <taxon>Jiangellaceae</taxon>
        <taxon>Jiangella</taxon>
    </lineage>
</organism>
<dbReference type="OrthoDB" id="4733425at2"/>
<feature type="domain" description="DUF306" evidence="2">
    <location>
        <begin position="48"/>
        <end position="154"/>
    </location>
</feature>
<dbReference type="AlphaFoldDB" id="A0A4R5AEQ2"/>
<feature type="chain" id="PRO_5039706268" evidence="1">
    <location>
        <begin position="20"/>
        <end position="166"/>
    </location>
</feature>
<feature type="signal peptide" evidence="1">
    <location>
        <begin position="1"/>
        <end position="19"/>
    </location>
</feature>
<evidence type="ECO:0000313" key="3">
    <source>
        <dbReference type="EMBL" id="TDD70205.1"/>
    </source>
</evidence>
<evidence type="ECO:0000259" key="2">
    <source>
        <dbReference type="Pfam" id="PF03724"/>
    </source>
</evidence>
<dbReference type="Gene3D" id="2.40.128.270">
    <property type="match status" value="1"/>
</dbReference>
<protein>
    <submittedName>
        <fullName evidence="3">META domain-containing protein</fullName>
    </submittedName>
</protein>
<name>A0A4R5AEQ2_9ACTN</name>
<keyword evidence="4" id="KW-1185">Reference proteome</keyword>
<proteinExistence type="predicted"/>
<dbReference type="InterPro" id="IPR005184">
    <property type="entry name" value="DUF306_Meta_HslJ"/>
</dbReference>
<dbReference type="EMBL" id="SMLB01000010">
    <property type="protein sequence ID" value="TDD70205.1"/>
    <property type="molecule type" value="Genomic_DNA"/>
</dbReference>